<dbReference type="InterPro" id="IPR013320">
    <property type="entry name" value="ConA-like_dom_sf"/>
</dbReference>
<protein>
    <submittedName>
        <fullName evidence="3">SPRY domain-containing SOCS box protein 3-like</fullName>
    </submittedName>
</protein>
<dbReference type="RefSeq" id="XP_022091816.1">
    <property type="nucleotide sequence ID" value="XM_022236124.1"/>
</dbReference>
<dbReference type="PROSITE" id="PS50188">
    <property type="entry name" value="B302_SPRY"/>
    <property type="match status" value="1"/>
</dbReference>
<dbReference type="GeneID" id="110979931"/>
<dbReference type="GO" id="GO:0019005">
    <property type="term" value="C:SCF ubiquitin ligase complex"/>
    <property type="evidence" value="ECO:0007669"/>
    <property type="project" value="TreeGrafter"/>
</dbReference>
<dbReference type="GO" id="GO:0043161">
    <property type="term" value="P:proteasome-mediated ubiquitin-dependent protein catabolic process"/>
    <property type="evidence" value="ECO:0007669"/>
    <property type="project" value="TreeGrafter"/>
</dbReference>
<dbReference type="SUPFAM" id="SSF49899">
    <property type="entry name" value="Concanavalin A-like lectins/glucanases"/>
    <property type="match status" value="1"/>
</dbReference>
<dbReference type="InterPro" id="IPR050672">
    <property type="entry name" value="FBXO45-Fsn/SPSB_families"/>
</dbReference>
<gene>
    <name evidence="3" type="primary">LOC110979931</name>
</gene>
<dbReference type="KEGG" id="aplc:110979931"/>
<dbReference type="OrthoDB" id="5951542at2759"/>
<dbReference type="OMA" id="WTWNKRD"/>
<reference evidence="3" key="1">
    <citation type="submission" date="2025-08" db="UniProtKB">
        <authorList>
            <consortium name="RefSeq"/>
        </authorList>
    </citation>
    <scope>IDENTIFICATION</scope>
</reference>
<dbReference type="FunFam" id="2.60.120.920:FF:000078">
    <property type="entry name" value="GD12021"/>
    <property type="match status" value="1"/>
</dbReference>
<dbReference type="Gene3D" id="2.60.120.920">
    <property type="match status" value="1"/>
</dbReference>
<dbReference type="InterPro" id="IPR043136">
    <property type="entry name" value="B30.2/SPRY_sf"/>
</dbReference>
<evidence type="ECO:0000313" key="2">
    <source>
        <dbReference type="Proteomes" id="UP000694845"/>
    </source>
</evidence>
<dbReference type="Pfam" id="PF00622">
    <property type="entry name" value="SPRY"/>
    <property type="match status" value="1"/>
</dbReference>
<sequence>MAAAPPLLHEGCEDFWSWSANDKSHEVKLQGARNETAVFHPNWSNGTAGVRGTRVLNRGRFYWELKLSHRVFGTSMMFGIGTRRTRLHVDEFVNMLGENDQSWGLSHKGLLWHGGTSRPFTDPFPEKQPTTLGLLFDGIKGTLTYYKDGVCLGEAFTGLNRYTSELYPFVCSTAAKTEMTLTNMRRGMVSLEDRCCVTIATHLRSEKEAGGLLLPAILRSNIARECSRQSQNNDPLTHLKSSCGVTWT</sequence>
<feature type="domain" description="B30.2/SPRY" evidence="1">
    <location>
        <begin position="1"/>
        <end position="188"/>
    </location>
</feature>
<evidence type="ECO:0000259" key="1">
    <source>
        <dbReference type="PROSITE" id="PS50188"/>
    </source>
</evidence>
<organism evidence="2 3">
    <name type="scientific">Acanthaster planci</name>
    <name type="common">Crown-of-thorns starfish</name>
    <dbReference type="NCBI Taxonomy" id="133434"/>
    <lineage>
        <taxon>Eukaryota</taxon>
        <taxon>Metazoa</taxon>
        <taxon>Echinodermata</taxon>
        <taxon>Eleutherozoa</taxon>
        <taxon>Asterozoa</taxon>
        <taxon>Asteroidea</taxon>
        <taxon>Valvatacea</taxon>
        <taxon>Valvatida</taxon>
        <taxon>Acanthasteridae</taxon>
        <taxon>Acanthaster</taxon>
    </lineage>
</organism>
<dbReference type="PANTHER" id="PTHR12245:SF12">
    <property type="entry name" value="SPRY DOMAIN-CONTAINING SOCS BOX PROTEIN 3"/>
    <property type="match status" value="1"/>
</dbReference>
<dbReference type="Proteomes" id="UP000694845">
    <property type="component" value="Unplaced"/>
</dbReference>
<dbReference type="PANTHER" id="PTHR12245">
    <property type="entry name" value="SPRY DOMAIN CONTAINING SOCS BOX PROTEIN"/>
    <property type="match status" value="1"/>
</dbReference>
<dbReference type="AlphaFoldDB" id="A0A8B7YJS2"/>
<dbReference type="InterPro" id="IPR003877">
    <property type="entry name" value="SPRY_dom"/>
</dbReference>
<accession>A0A8B7YJS2</accession>
<dbReference type="SMART" id="SM00449">
    <property type="entry name" value="SPRY"/>
    <property type="match status" value="1"/>
</dbReference>
<keyword evidence="2" id="KW-1185">Reference proteome</keyword>
<dbReference type="InterPro" id="IPR001870">
    <property type="entry name" value="B30.2/SPRY"/>
</dbReference>
<dbReference type="CDD" id="cd12876">
    <property type="entry name" value="SPRY_SOCS3"/>
    <property type="match status" value="1"/>
</dbReference>
<name>A0A8B7YJS2_ACAPL</name>
<evidence type="ECO:0000313" key="3">
    <source>
        <dbReference type="RefSeq" id="XP_022091816.1"/>
    </source>
</evidence>
<dbReference type="InterPro" id="IPR035754">
    <property type="entry name" value="SPRY_SPSB3"/>
</dbReference>
<proteinExistence type="predicted"/>